<reference evidence="1 2" key="1">
    <citation type="journal article" date="2018" name="Environ. Microbiol.">
        <title>Novel phage-host interactions and evolution as revealed by a cyanomyovirus isolated from an estuarine environment.</title>
        <authorList>
            <person name="Xu Y."/>
            <person name="Zhang R."/>
            <person name="Wang N."/>
            <person name="Cai L."/>
            <person name="Tong Y."/>
            <person name="Sun Q."/>
            <person name="Chen F."/>
            <person name="Jiao N."/>
        </authorList>
    </citation>
    <scope>NUCLEOTIDE SEQUENCE [LARGE SCALE GENOMIC DNA]</scope>
</reference>
<evidence type="ECO:0000313" key="2">
    <source>
        <dbReference type="Proteomes" id="UP000274731"/>
    </source>
</evidence>
<evidence type="ECO:0000313" key="1">
    <source>
        <dbReference type="EMBL" id="ATW62743.1"/>
    </source>
</evidence>
<proteinExistence type="predicted"/>
<name>A0A3G1L3I4_9CAUD</name>
<dbReference type="Proteomes" id="UP000274731">
    <property type="component" value="Segment"/>
</dbReference>
<dbReference type="EMBL" id="MG450654">
    <property type="protein sequence ID" value="ATW62743.1"/>
    <property type="molecule type" value="Genomic_DNA"/>
</dbReference>
<accession>A0A3G1L3I4</accession>
<protein>
    <submittedName>
        <fullName evidence="1">Uncharacterized protein</fullName>
    </submittedName>
</protein>
<organism evidence="1 2">
    <name type="scientific">Synechococcus phage S-CBWM1</name>
    <dbReference type="NCBI Taxonomy" id="2053653"/>
    <lineage>
        <taxon>Viruses</taxon>
        <taxon>Duplodnaviria</taxon>
        <taxon>Heunggongvirae</taxon>
        <taxon>Uroviricota</taxon>
        <taxon>Caudoviricetes</taxon>
        <taxon>Aokuangvirus</taxon>
        <taxon>Aokuangvirus SCBWM1</taxon>
    </lineage>
</organism>
<keyword evidence="2" id="KW-1185">Reference proteome</keyword>
<gene>
    <name evidence="1" type="ORF">SCBWM1_gp59</name>
</gene>
<sequence length="53" mass="5970">MITARVQPSVLSVGDDWVIQFPDELMEELEWKEGDVVVFSLCADGVTMRLEGK</sequence>